<dbReference type="STRING" id="155974.SAMN04487818_10729"/>
<accession>A0A1H9U7F8</accession>
<dbReference type="AlphaFoldDB" id="A0A1H9U7F8"/>
<dbReference type="PANTHER" id="PTHR35007:SF4">
    <property type="entry name" value="CONSERVED TRANSMEMBRANE PROTEIN-RELATED"/>
    <property type="match status" value="1"/>
</dbReference>
<sequence length="252" mass="26418">MVLVMLAMAVLLWPSTRSARRLRRLSGTPVRRWQPRATTPDALLIALGCVGGWVAFGFGGALAAGLVGAALRHRWRMKLRQRRQLAELEDLAEAVTGLVADLATGAHPVTAAEQAAQDAPACAAESLRLIATASRLGGDLEINPPQLRQAWHLTARHGVPLVATLTAVAQDLSHQATFTRAVQARLAGPQITAALLATLPAAALALGEATGAHPLTTLATTPLGQTTLILGALLTSTGLTWTTHLTHRVVPT</sequence>
<keyword evidence="1" id="KW-0812">Transmembrane</keyword>
<organism evidence="2 3">
    <name type="scientific">Actinokineospora terrae</name>
    <dbReference type="NCBI Taxonomy" id="155974"/>
    <lineage>
        <taxon>Bacteria</taxon>
        <taxon>Bacillati</taxon>
        <taxon>Actinomycetota</taxon>
        <taxon>Actinomycetes</taxon>
        <taxon>Pseudonocardiales</taxon>
        <taxon>Pseudonocardiaceae</taxon>
        <taxon>Actinokineospora</taxon>
    </lineage>
</organism>
<keyword evidence="3" id="KW-1185">Reference proteome</keyword>
<dbReference type="PANTHER" id="PTHR35007">
    <property type="entry name" value="INTEGRAL MEMBRANE PROTEIN-RELATED"/>
    <property type="match status" value="1"/>
</dbReference>
<keyword evidence="1" id="KW-1133">Transmembrane helix</keyword>
<reference evidence="3" key="1">
    <citation type="submission" date="2016-10" db="EMBL/GenBank/DDBJ databases">
        <authorList>
            <person name="Varghese N."/>
            <person name="Submissions S."/>
        </authorList>
    </citation>
    <scope>NUCLEOTIDE SEQUENCE [LARGE SCALE GENOMIC DNA]</scope>
    <source>
        <strain evidence="3">DSM 44260</strain>
    </source>
</reference>
<name>A0A1H9U7F8_9PSEU</name>
<dbReference type="Proteomes" id="UP000199051">
    <property type="component" value="Unassembled WGS sequence"/>
</dbReference>
<dbReference type="EMBL" id="FOGI01000007">
    <property type="protein sequence ID" value="SES05201.1"/>
    <property type="molecule type" value="Genomic_DNA"/>
</dbReference>
<feature type="transmembrane region" description="Helical" evidence="1">
    <location>
        <begin position="42"/>
        <end position="71"/>
    </location>
</feature>
<evidence type="ECO:0000256" key="1">
    <source>
        <dbReference type="SAM" id="Phobius"/>
    </source>
</evidence>
<evidence type="ECO:0000313" key="2">
    <source>
        <dbReference type="EMBL" id="SES05201.1"/>
    </source>
</evidence>
<gene>
    <name evidence="2" type="ORF">SAMN04487818_10729</name>
</gene>
<evidence type="ECO:0000313" key="3">
    <source>
        <dbReference type="Proteomes" id="UP000199051"/>
    </source>
</evidence>
<protein>
    <submittedName>
        <fullName evidence="2">Tight adherence protein B</fullName>
    </submittedName>
</protein>
<proteinExistence type="predicted"/>
<keyword evidence="1" id="KW-0472">Membrane</keyword>